<evidence type="ECO:0000259" key="1">
    <source>
        <dbReference type="Pfam" id="PF03551"/>
    </source>
</evidence>
<organism evidence="2 3">
    <name type="scientific">Sedimentibacter hydroxybenzoicus DSM 7310</name>
    <dbReference type="NCBI Taxonomy" id="1123245"/>
    <lineage>
        <taxon>Bacteria</taxon>
        <taxon>Bacillati</taxon>
        <taxon>Bacillota</taxon>
        <taxon>Tissierellia</taxon>
        <taxon>Sedimentibacter</taxon>
    </lineage>
</organism>
<dbReference type="Proteomes" id="UP000611629">
    <property type="component" value="Unassembled WGS sequence"/>
</dbReference>
<dbReference type="AlphaFoldDB" id="A0A974BMJ4"/>
<name>A0A974BMJ4_SEDHY</name>
<comment type="caution">
    <text evidence="2">The sequence shown here is derived from an EMBL/GenBank/DDBJ whole genome shotgun (WGS) entry which is preliminary data.</text>
</comment>
<reference evidence="2" key="1">
    <citation type="submission" date="2020-07" db="EMBL/GenBank/DDBJ databases">
        <title>Genomic analysis of a strain of Sedimentibacter Hydroxybenzoicus DSM7310.</title>
        <authorList>
            <person name="Ma S."/>
        </authorList>
    </citation>
    <scope>NUCLEOTIDE SEQUENCE</scope>
    <source>
        <strain evidence="2">DSM 7310</strain>
    </source>
</reference>
<accession>A0A974BMJ4</accession>
<dbReference type="RefSeq" id="WP_179239313.1">
    <property type="nucleotide sequence ID" value="NZ_JACBNQ010000024.1"/>
</dbReference>
<feature type="domain" description="Transcription regulator PadR N-terminal" evidence="1">
    <location>
        <begin position="16"/>
        <end position="82"/>
    </location>
</feature>
<proteinExistence type="predicted"/>
<evidence type="ECO:0000313" key="3">
    <source>
        <dbReference type="Proteomes" id="UP000611629"/>
    </source>
</evidence>
<dbReference type="PANTHER" id="PTHR33169:SF13">
    <property type="entry name" value="PADR-FAMILY TRANSCRIPTIONAL REGULATOR"/>
    <property type="match status" value="1"/>
</dbReference>
<dbReference type="InterPro" id="IPR052509">
    <property type="entry name" value="Metal_resp_DNA-bind_regulator"/>
</dbReference>
<dbReference type="InterPro" id="IPR036390">
    <property type="entry name" value="WH_DNA-bd_sf"/>
</dbReference>
<dbReference type="InterPro" id="IPR005149">
    <property type="entry name" value="Tscrpt_reg_PadR_N"/>
</dbReference>
<dbReference type="EMBL" id="JACBNQ010000024">
    <property type="protein sequence ID" value="NYB75596.1"/>
    <property type="molecule type" value="Genomic_DNA"/>
</dbReference>
<dbReference type="Pfam" id="PF03551">
    <property type="entry name" value="PadR"/>
    <property type="match status" value="1"/>
</dbReference>
<dbReference type="Gene3D" id="1.10.10.10">
    <property type="entry name" value="Winged helix-like DNA-binding domain superfamily/Winged helix DNA-binding domain"/>
    <property type="match status" value="1"/>
</dbReference>
<gene>
    <name evidence="2" type="ORF">HZF24_15720</name>
</gene>
<sequence>MAREQLKTLTEQMYYILLTLTENQHGYGIMQEVDRRTDGRVKIGAGTLYSLLSRFEEEDIIVQVAEEDRRKIYTLTEKGLNILKDEHKRLKQLVSDGNDILEGSEDK</sequence>
<dbReference type="SUPFAM" id="SSF46785">
    <property type="entry name" value="Winged helix' DNA-binding domain"/>
    <property type="match status" value="1"/>
</dbReference>
<evidence type="ECO:0000313" key="2">
    <source>
        <dbReference type="EMBL" id="NYB75596.1"/>
    </source>
</evidence>
<keyword evidence="3" id="KW-1185">Reference proteome</keyword>
<dbReference type="InterPro" id="IPR036388">
    <property type="entry name" value="WH-like_DNA-bd_sf"/>
</dbReference>
<protein>
    <submittedName>
        <fullName evidence="2">Helix-turn-helix transcriptional regulator</fullName>
    </submittedName>
</protein>
<dbReference type="PANTHER" id="PTHR33169">
    <property type="entry name" value="PADR-FAMILY TRANSCRIPTIONAL REGULATOR"/>
    <property type="match status" value="1"/>
</dbReference>